<organism evidence="1 2">
    <name type="scientific">Inhella gelatinilytica</name>
    <dbReference type="NCBI Taxonomy" id="2795030"/>
    <lineage>
        <taxon>Bacteria</taxon>
        <taxon>Pseudomonadati</taxon>
        <taxon>Pseudomonadota</taxon>
        <taxon>Betaproteobacteria</taxon>
        <taxon>Burkholderiales</taxon>
        <taxon>Sphaerotilaceae</taxon>
        <taxon>Inhella</taxon>
    </lineage>
</organism>
<dbReference type="AlphaFoldDB" id="A0A931IY76"/>
<evidence type="ECO:0000313" key="2">
    <source>
        <dbReference type="Proteomes" id="UP000620139"/>
    </source>
</evidence>
<name>A0A931IY76_9BURK</name>
<sequence length="394" mass="40674">MTVVVFYANRNVIFEQRSAISQARNTQAFEVAEAGMEWVIGMLNTPTEVDGNCVANSSGTRFRVTYLAPNITTFAPTNGVPGCKMINGAWSCKCPSGTSTNLSATSGPSFTASFAAVAGYTNVVQVTVTGCTENTGTGVCAATGTGAPDGTAVITAQLKVSPLLPARAPAPIVCGGNCAIGGSFSVINQSVETNGILVNAGGTITSGNGTSYTTLPGQPAQNALVGSDSSLSSLASSDATCSNSSMFRTFFGTTIEEYKNQPQVKTISCGSANDCSSQIQTAYAAGDRNFYFSSDVHLSGNVTLNNVSNPVVFVTPNGLTINGNWTIYGVIFSNSSDFNDIGTGNSSIYGAIVSCNAYNNNGNGLVSYNEDVFGNINILGGTLVKIPGSWKDWN</sequence>
<reference evidence="1" key="1">
    <citation type="submission" date="2020-12" db="EMBL/GenBank/DDBJ databases">
        <title>The genome sequence of Inhella sp. 4Y17.</title>
        <authorList>
            <person name="Liu Y."/>
        </authorList>
    </citation>
    <scope>NUCLEOTIDE SEQUENCE</scope>
    <source>
        <strain evidence="1">4Y10</strain>
    </source>
</reference>
<gene>
    <name evidence="1" type="ORF">I7X43_16020</name>
</gene>
<keyword evidence="2" id="KW-1185">Reference proteome</keyword>
<dbReference type="Proteomes" id="UP000620139">
    <property type="component" value="Unassembled WGS sequence"/>
</dbReference>
<proteinExistence type="predicted"/>
<dbReference type="EMBL" id="JAEDAL010000013">
    <property type="protein sequence ID" value="MBH9554349.1"/>
    <property type="molecule type" value="Genomic_DNA"/>
</dbReference>
<accession>A0A931IY76</accession>
<protein>
    <submittedName>
        <fullName evidence="1">Uncharacterized protein</fullName>
    </submittedName>
</protein>
<evidence type="ECO:0000313" key="1">
    <source>
        <dbReference type="EMBL" id="MBH9554349.1"/>
    </source>
</evidence>
<comment type="caution">
    <text evidence="1">The sequence shown here is derived from an EMBL/GenBank/DDBJ whole genome shotgun (WGS) entry which is preliminary data.</text>
</comment>